<reference evidence="10 11" key="1">
    <citation type="submission" date="2020-06" db="EMBL/GenBank/DDBJ databases">
        <authorList>
            <consortium name="Wellcome Sanger Institute Data Sharing"/>
        </authorList>
    </citation>
    <scope>NUCLEOTIDE SEQUENCE [LARGE SCALE GENOMIC DNA]</scope>
</reference>
<keyword evidence="5" id="KW-0479">Metal-binding</keyword>
<evidence type="ECO:0000256" key="4">
    <source>
        <dbReference type="ARBA" id="ARBA00023157"/>
    </source>
</evidence>
<feature type="binding site" evidence="5">
    <location>
        <position position="387"/>
    </location>
    <ligand>
        <name>Zn(2+)</name>
        <dbReference type="ChEBI" id="CHEBI:29105"/>
        <note>catalytic</note>
    </ligand>
</feature>
<dbReference type="GO" id="GO:0006509">
    <property type="term" value="P:membrane protein ectodomain proteolysis"/>
    <property type="evidence" value="ECO:0007669"/>
    <property type="project" value="TreeGrafter"/>
</dbReference>
<dbReference type="InterPro" id="IPR049038">
    <property type="entry name" value="ADAM10_Cys-rich"/>
</dbReference>
<name>A0AAY4D823_9TELE</name>
<keyword evidence="4" id="KW-1015">Disulfide bond</keyword>
<keyword evidence="11" id="KW-1185">Reference proteome</keyword>
<feature type="signal peptide" evidence="7">
    <location>
        <begin position="1"/>
        <end position="33"/>
    </location>
</feature>
<dbReference type="PROSITE" id="PS50214">
    <property type="entry name" value="DISINTEGRIN_2"/>
    <property type="match status" value="1"/>
</dbReference>
<feature type="transmembrane region" description="Helical" evidence="6">
    <location>
        <begin position="661"/>
        <end position="684"/>
    </location>
</feature>
<dbReference type="Pfam" id="PF13688">
    <property type="entry name" value="Reprolysin_5"/>
    <property type="match status" value="1"/>
</dbReference>
<gene>
    <name evidence="10" type="primary">si:ch1073-396h14.1</name>
</gene>
<dbReference type="AlphaFoldDB" id="A0AAY4D823"/>
<keyword evidence="6" id="KW-0812">Transmembrane</keyword>
<dbReference type="PANTHER" id="PTHR45702:SF1">
    <property type="entry name" value="DISINTEGRIN AND METALLOPROTEINASE DOMAIN-CONTAINING PROTEIN 10 ISOFORM X1"/>
    <property type="match status" value="1"/>
</dbReference>
<dbReference type="GO" id="GO:0007219">
    <property type="term" value="P:Notch signaling pathway"/>
    <property type="evidence" value="ECO:0007669"/>
    <property type="project" value="TreeGrafter"/>
</dbReference>
<dbReference type="SUPFAM" id="SSF55486">
    <property type="entry name" value="Metalloproteases ('zincins'), catalytic domain"/>
    <property type="match status" value="1"/>
</dbReference>
<reference evidence="10" key="2">
    <citation type="submission" date="2025-08" db="UniProtKB">
        <authorList>
            <consortium name="Ensembl"/>
        </authorList>
    </citation>
    <scope>IDENTIFICATION</scope>
</reference>
<feature type="domain" description="Disintegrin" evidence="8">
    <location>
        <begin position="447"/>
        <end position="539"/>
    </location>
</feature>
<dbReference type="Gene3D" id="4.10.70.10">
    <property type="entry name" value="Disintegrin domain"/>
    <property type="match status" value="1"/>
</dbReference>
<dbReference type="InterPro" id="IPR051489">
    <property type="entry name" value="ADAM_Metalloproteinase"/>
</dbReference>
<dbReference type="InterPro" id="IPR001590">
    <property type="entry name" value="Peptidase_M12B"/>
</dbReference>
<comment type="caution">
    <text evidence="5">Lacks conserved residue(s) required for the propagation of feature annotation.</text>
</comment>
<dbReference type="PROSITE" id="PS50215">
    <property type="entry name" value="ADAM_MEPRO"/>
    <property type="match status" value="1"/>
</dbReference>
<accession>A0AAY4D823</accession>
<evidence type="ECO:0000256" key="7">
    <source>
        <dbReference type="SAM" id="SignalP"/>
    </source>
</evidence>
<proteinExistence type="predicted"/>
<dbReference type="GO" id="GO:0046872">
    <property type="term" value="F:metal ion binding"/>
    <property type="evidence" value="ECO:0007669"/>
    <property type="project" value="UniProtKB-KW"/>
</dbReference>
<dbReference type="EC" id="3.4.24.81" evidence="2"/>
<dbReference type="Pfam" id="PF00200">
    <property type="entry name" value="Disintegrin"/>
    <property type="match status" value="1"/>
</dbReference>
<comment type="catalytic activity">
    <reaction evidence="1">
        <text>Endopeptidase of broad specificity.</text>
        <dbReference type="EC" id="3.4.24.81"/>
    </reaction>
</comment>
<evidence type="ECO:0000256" key="1">
    <source>
        <dbReference type="ARBA" id="ARBA00001809"/>
    </source>
</evidence>
<keyword evidence="3" id="KW-0165">Cleavage on pair of basic residues</keyword>
<feature type="chain" id="PRO_5044276108" description="ADAM10 endopeptidase" evidence="7">
    <location>
        <begin position="34"/>
        <end position="694"/>
    </location>
</feature>
<dbReference type="GO" id="GO:0004222">
    <property type="term" value="F:metalloendopeptidase activity"/>
    <property type="evidence" value="ECO:0007669"/>
    <property type="project" value="InterPro"/>
</dbReference>
<organism evidence="10 11">
    <name type="scientific">Denticeps clupeoides</name>
    <name type="common">denticle herring</name>
    <dbReference type="NCBI Taxonomy" id="299321"/>
    <lineage>
        <taxon>Eukaryota</taxon>
        <taxon>Metazoa</taxon>
        <taxon>Chordata</taxon>
        <taxon>Craniata</taxon>
        <taxon>Vertebrata</taxon>
        <taxon>Euteleostomi</taxon>
        <taxon>Actinopterygii</taxon>
        <taxon>Neopterygii</taxon>
        <taxon>Teleostei</taxon>
        <taxon>Clupei</taxon>
        <taxon>Clupeiformes</taxon>
        <taxon>Denticipitoidei</taxon>
        <taxon>Denticipitidae</taxon>
        <taxon>Denticeps</taxon>
    </lineage>
</organism>
<evidence type="ECO:0000256" key="2">
    <source>
        <dbReference type="ARBA" id="ARBA00012332"/>
    </source>
</evidence>
<dbReference type="GO" id="GO:0005886">
    <property type="term" value="C:plasma membrane"/>
    <property type="evidence" value="ECO:0007669"/>
    <property type="project" value="TreeGrafter"/>
</dbReference>
<feature type="domain" description="Peptidase M12B" evidence="9">
    <location>
        <begin position="219"/>
        <end position="446"/>
    </location>
</feature>
<dbReference type="Gene3D" id="3.40.390.10">
    <property type="entry name" value="Collagenase (Catalytic Domain)"/>
    <property type="match status" value="1"/>
</dbReference>
<keyword evidence="7" id="KW-0732">Signal</keyword>
<feature type="binding site" evidence="5">
    <location>
        <position position="377"/>
    </location>
    <ligand>
        <name>Zn(2+)</name>
        <dbReference type="ChEBI" id="CHEBI:29105"/>
        <note>catalytic</note>
    </ligand>
</feature>
<keyword evidence="5" id="KW-0862">Zinc</keyword>
<evidence type="ECO:0000256" key="3">
    <source>
        <dbReference type="ARBA" id="ARBA00022685"/>
    </source>
</evidence>
<feature type="active site" evidence="5">
    <location>
        <position position="378"/>
    </location>
</feature>
<evidence type="ECO:0000313" key="11">
    <source>
        <dbReference type="Proteomes" id="UP000694580"/>
    </source>
</evidence>
<protein>
    <recommendedName>
        <fullName evidence="2">ADAM10 endopeptidase</fullName>
        <ecNumber evidence="2">3.4.24.81</ecNumber>
    </recommendedName>
</protein>
<dbReference type="InterPro" id="IPR036436">
    <property type="entry name" value="Disintegrin_dom_sf"/>
</dbReference>
<dbReference type="GeneTree" id="ENSGT00940000165061"/>
<dbReference type="InterPro" id="IPR024079">
    <property type="entry name" value="MetalloPept_cat_dom_sf"/>
</dbReference>
<evidence type="ECO:0000256" key="6">
    <source>
        <dbReference type="SAM" id="Phobius"/>
    </source>
</evidence>
<dbReference type="FunFam" id="4.10.70.10:FF:000003">
    <property type="entry name" value="Disintegrin and metalloproteinase domain-containing protein 17"/>
    <property type="match status" value="1"/>
</dbReference>
<keyword evidence="6" id="KW-0472">Membrane</keyword>
<evidence type="ECO:0000259" key="9">
    <source>
        <dbReference type="PROSITE" id="PS50215"/>
    </source>
</evidence>
<evidence type="ECO:0000256" key="5">
    <source>
        <dbReference type="PROSITE-ProRule" id="PRU00276"/>
    </source>
</evidence>
<dbReference type="PANTHER" id="PTHR45702">
    <property type="entry name" value="ADAM10/ADAM17 METALLOPEPTIDASE FAMILY MEMBER"/>
    <property type="match status" value="1"/>
</dbReference>
<dbReference type="SUPFAM" id="SSF57552">
    <property type="entry name" value="Blood coagulation inhibitor (disintegrin)"/>
    <property type="match status" value="1"/>
</dbReference>
<dbReference type="InterPro" id="IPR001762">
    <property type="entry name" value="Disintegrin_dom"/>
</dbReference>
<feature type="binding site" evidence="5">
    <location>
        <position position="381"/>
    </location>
    <ligand>
        <name>Zn(2+)</name>
        <dbReference type="ChEBI" id="CHEBI:29105"/>
        <note>catalytic</note>
    </ligand>
</feature>
<dbReference type="Pfam" id="PF21299">
    <property type="entry name" value="ADAM10_Cys-rich"/>
    <property type="match status" value="1"/>
</dbReference>
<evidence type="ECO:0000313" key="10">
    <source>
        <dbReference type="Ensembl" id="ENSDCDP00010041710.1"/>
    </source>
</evidence>
<reference evidence="10" key="3">
    <citation type="submission" date="2025-09" db="UniProtKB">
        <authorList>
            <consortium name="Ensembl"/>
        </authorList>
    </citation>
    <scope>IDENTIFICATION</scope>
</reference>
<dbReference type="Ensembl" id="ENSDCDT00010051696.1">
    <property type="protein sequence ID" value="ENSDCDP00010041710.1"/>
    <property type="gene ID" value="ENSDCDG00010026388.1"/>
</dbReference>
<dbReference type="SMART" id="SM00050">
    <property type="entry name" value="DISIN"/>
    <property type="match status" value="1"/>
</dbReference>
<dbReference type="Proteomes" id="UP000694580">
    <property type="component" value="Chromosome 13"/>
</dbReference>
<evidence type="ECO:0000259" key="8">
    <source>
        <dbReference type="PROSITE" id="PS50214"/>
    </source>
</evidence>
<sequence>MNIGDMMAAGRVNIVRLWLFMLLLRSSGHDAEAVTDISPFIKYYEGLTYNREALLQHHQRVKRQEPPHKVLQLNFKAFQRQFHVHLEPDTEGFADNFELCEGNNYTTVDLSHMYSGYLEDEERSSCYGAVIHGQFQGSIRTANGTYHVEPLQRYTTNDSEIHSIIYHEEDIDTTPLGRDHEGFCGYDHLRNIIHDFRQEVAGQERPVIRSRRTVDDSKTTCLLHIEADHLFYKTFGSIEEVVAQVGSYVRAVNDIYDTADFEDIPLINFNVKTLNVNRNEDPSSPLSAAFIGPENLLTVFSEKNWGNYCLSYLLTNRNFKGVLGLAWEGQPGKWGGICSGYPAPIHGRNLSLNTGLVTLQKYNQRLPPWQVQLTFAHELGHSLGSPHDEGSQCGNLGAADRKGMYLMFPEATNEFRENNDKFSTCSIRRISRILREKKDLCFVVSNQPICGNQIVEDGEECDVGHNVSDPCCYSAKEPMGVQCRLKPNTLCSPSQGLCCTSDCVFKPHGATCKSESDCRMKSVCSGTSVDCPAQTAKSNMTLCSLGTRVCLHGECSKSICVIHGLEQCDCPGESMKEKCHMCCQQIDKPRTCASTTSSVLAKYFQGKRVPLVAGAPCSSNNGYCDNFQVCRLLNADGPIARLKNAFLHLDDFNDLAEWMKVYWWAILLAILTLSALMGGSVLLCGRALETDSAE</sequence>
<keyword evidence="6" id="KW-1133">Transmembrane helix</keyword>